<dbReference type="EMBL" id="JAFEUM010000005">
    <property type="protein sequence ID" value="MBM7037511.1"/>
    <property type="molecule type" value="Genomic_DNA"/>
</dbReference>
<keyword evidence="1" id="KW-0472">Membrane</keyword>
<evidence type="ECO:0000256" key="1">
    <source>
        <dbReference type="SAM" id="Phobius"/>
    </source>
</evidence>
<keyword evidence="1" id="KW-1133">Transmembrane helix</keyword>
<evidence type="ECO:0000313" key="3">
    <source>
        <dbReference type="Proteomes" id="UP000809621"/>
    </source>
</evidence>
<protein>
    <recommendedName>
        <fullName evidence="4">DUF4231 domain-containing protein</fullName>
    </recommendedName>
</protein>
<accession>A0ABS2HK67</accession>
<evidence type="ECO:0008006" key="4">
    <source>
        <dbReference type="Google" id="ProtNLM"/>
    </source>
</evidence>
<organism evidence="2 3">
    <name type="scientific">Vibrio ulleungensis</name>
    <dbReference type="NCBI Taxonomy" id="2807619"/>
    <lineage>
        <taxon>Bacteria</taxon>
        <taxon>Pseudomonadati</taxon>
        <taxon>Pseudomonadota</taxon>
        <taxon>Gammaproteobacteria</taxon>
        <taxon>Vibrionales</taxon>
        <taxon>Vibrionaceae</taxon>
        <taxon>Vibrio</taxon>
    </lineage>
</organism>
<proteinExistence type="predicted"/>
<feature type="transmembrane region" description="Helical" evidence="1">
    <location>
        <begin position="69"/>
        <end position="89"/>
    </location>
</feature>
<name>A0ABS2HK67_9VIBR</name>
<dbReference type="RefSeq" id="WP_205159029.1">
    <property type="nucleotide sequence ID" value="NZ_JAFEUM010000005.1"/>
</dbReference>
<keyword evidence="3" id="KW-1185">Reference proteome</keyword>
<feature type="transmembrane region" description="Helical" evidence="1">
    <location>
        <begin position="45"/>
        <end position="63"/>
    </location>
</feature>
<reference evidence="2 3" key="1">
    <citation type="submission" date="2021-02" db="EMBL/GenBank/DDBJ databases">
        <authorList>
            <person name="Park J.-S."/>
        </authorList>
    </citation>
    <scope>NUCLEOTIDE SEQUENCE [LARGE SCALE GENOMIC DNA]</scope>
    <source>
        <strain evidence="2 3">188UL20-2</strain>
    </source>
</reference>
<keyword evidence="1" id="KW-0812">Transmembrane</keyword>
<gene>
    <name evidence="2" type="ORF">JQC93_13940</name>
</gene>
<dbReference type="Proteomes" id="UP000809621">
    <property type="component" value="Unassembled WGS sequence"/>
</dbReference>
<sequence length="135" mass="15507">MSNTIASAINQYSITDTHLRVRQDQYDLNKIFRAQVKELNWRNHLLKIILSGLLISSILFLFVPASLPFAQWLPVVGFTAGAIATLSACHRYELRVEFMHIDETGLQWVTVDSGRDVDDLERFKKMAREINQTVD</sequence>
<evidence type="ECO:0000313" key="2">
    <source>
        <dbReference type="EMBL" id="MBM7037511.1"/>
    </source>
</evidence>
<comment type="caution">
    <text evidence="2">The sequence shown here is derived from an EMBL/GenBank/DDBJ whole genome shotgun (WGS) entry which is preliminary data.</text>
</comment>